<dbReference type="InterPro" id="IPR049722">
    <property type="entry name" value="Prli42-like"/>
</dbReference>
<comment type="caution">
    <text evidence="2">The sequence shown here is derived from an EMBL/GenBank/DDBJ whole genome shotgun (WGS) entry which is preliminary data.</text>
</comment>
<dbReference type="RefSeq" id="WP_275116816.1">
    <property type="nucleotide sequence ID" value="NZ_JAOTPO010000001.1"/>
</dbReference>
<organism evidence="2 3">
    <name type="scientific">Alkalihalobacterium chitinilyticum</name>
    <dbReference type="NCBI Taxonomy" id="2980103"/>
    <lineage>
        <taxon>Bacteria</taxon>
        <taxon>Bacillati</taxon>
        <taxon>Bacillota</taxon>
        <taxon>Bacilli</taxon>
        <taxon>Bacillales</taxon>
        <taxon>Bacillaceae</taxon>
        <taxon>Alkalihalobacterium</taxon>
    </lineage>
</organism>
<protein>
    <submittedName>
        <fullName evidence="2">Stressosome-associated protein Prli42</fullName>
    </submittedName>
</protein>
<dbReference type="Proteomes" id="UP001148125">
    <property type="component" value="Unassembled WGS sequence"/>
</dbReference>
<sequence length="30" mass="3319">MPRKFQKVVIYVMIVTLVAGSLLTGAALWL</sequence>
<keyword evidence="3" id="KW-1185">Reference proteome</keyword>
<dbReference type="EMBL" id="JAOTPO010000001">
    <property type="protein sequence ID" value="MDE5412198.1"/>
    <property type="molecule type" value="Genomic_DNA"/>
</dbReference>
<reference evidence="2" key="1">
    <citation type="submission" date="2024-05" db="EMBL/GenBank/DDBJ databases">
        <title>Alkalihalobacillus sp. strain MEB203 novel alkaliphilic bacterium from Lonar Lake, India.</title>
        <authorList>
            <person name="Joshi A."/>
            <person name="Thite S."/>
            <person name="Mengade P."/>
        </authorList>
    </citation>
    <scope>NUCLEOTIDE SEQUENCE</scope>
    <source>
        <strain evidence="2">MEB 203</strain>
    </source>
</reference>
<evidence type="ECO:0000313" key="2">
    <source>
        <dbReference type="EMBL" id="MDE5412198.1"/>
    </source>
</evidence>
<keyword evidence="1" id="KW-0812">Transmembrane</keyword>
<keyword evidence="1" id="KW-1133">Transmembrane helix</keyword>
<name>A0ABT5VCJ5_9BACI</name>
<evidence type="ECO:0000313" key="3">
    <source>
        <dbReference type="Proteomes" id="UP001148125"/>
    </source>
</evidence>
<accession>A0ABT5VCJ5</accession>
<proteinExistence type="predicted"/>
<dbReference type="NCBIfam" id="NF033880">
    <property type="entry name" value="Prli42"/>
    <property type="match status" value="1"/>
</dbReference>
<keyword evidence="1" id="KW-0472">Membrane</keyword>
<feature type="transmembrane region" description="Helical" evidence="1">
    <location>
        <begin position="9"/>
        <end position="29"/>
    </location>
</feature>
<gene>
    <name evidence="2" type="primary">prli42</name>
    <name evidence="2" type="ORF">N7Z68_02200</name>
</gene>
<evidence type="ECO:0000256" key="1">
    <source>
        <dbReference type="SAM" id="Phobius"/>
    </source>
</evidence>